<accession>A0A9Q1CAE2</accession>
<reference evidence="1" key="1">
    <citation type="submission" date="2021-10" db="EMBL/GenBank/DDBJ databases">
        <title>Tropical sea cucumber genome reveals ecological adaptation and Cuvierian tubules defense mechanism.</title>
        <authorList>
            <person name="Chen T."/>
        </authorList>
    </citation>
    <scope>NUCLEOTIDE SEQUENCE</scope>
    <source>
        <strain evidence="1">Nanhai2018</strain>
        <tissue evidence="1">Muscle</tissue>
    </source>
</reference>
<organism evidence="1 2">
    <name type="scientific">Holothuria leucospilota</name>
    <name type="common">Black long sea cucumber</name>
    <name type="synonym">Mertensiothuria leucospilota</name>
    <dbReference type="NCBI Taxonomy" id="206669"/>
    <lineage>
        <taxon>Eukaryota</taxon>
        <taxon>Metazoa</taxon>
        <taxon>Echinodermata</taxon>
        <taxon>Eleutherozoa</taxon>
        <taxon>Echinozoa</taxon>
        <taxon>Holothuroidea</taxon>
        <taxon>Aspidochirotacea</taxon>
        <taxon>Aspidochirotida</taxon>
        <taxon>Holothuriidae</taxon>
        <taxon>Holothuria</taxon>
    </lineage>
</organism>
<gene>
    <name evidence="1" type="ORF">HOLleu_12106</name>
</gene>
<dbReference type="AlphaFoldDB" id="A0A9Q1CAE2"/>
<proteinExistence type="predicted"/>
<comment type="caution">
    <text evidence="1">The sequence shown here is derived from an EMBL/GenBank/DDBJ whole genome shotgun (WGS) entry which is preliminary data.</text>
</comment>
<sequence length="56" mass="6549">MWKYFTHRNTLKYIDILPNLVKGTIILTTDRLNCAQWKLQKITKIGCGEPYIPALI</sequence>
<evidence type="ECO:0000313" key="2">
    <source>
        <dbReference type="Proteomes" id="UP001152320"/>
    </source>
</evidence>
<keyword evidence="2" id="KW-1185">Reference proteome</keyword>
<evidence type="ECO:0000313" key="1">
    <source>
        <dbReference type="EMBL" id="KAJ8041317.1"/>
    </source>
</evidence>
<protein>
    <submittedName>
        <fullName evidence="1">Uncharacterized protein</fullName>
    </submittedName>
</protein>
<dbReference type="EMBL" id="JAIZAY010000005">
    <property type="protein sequence ID" value="KAJ8041317.1"/>
    <property type="molecule type" value="Genomic_DNA"/>
</dbReference>
<dbReference type="Proteomes" id="UP001152320">
    <property type="component" value="Chromosome 5"/>
</dbReference>
<name>A0A9Q1CAE2_HOLLE</name>